<dbReference type="InterPro" id="IPR016159">
    <property type="entry name" value="Cullin_repeat-like_dom_sf"/>
</dbReference>
<proteinExistence type="predicted"/>
<dbReference type="OrthoDB" id="5581181at2759"/>
<dbReference type="VEuPathDB" id="MicrosporidiaDB:A0H76_86"/>
<dbReference type="EMBL" id="LVKB01000026">
    <property type="protein sequence ID" value="ORD97355.1"/>
    <property type="molecule type" value="Genomic_DNA"/>
</dbReference>
<sequence length="713" mass="84602">MEIGRQPISEALFNKLWLILYRELCDLYTTKQCDATTVYNTVYAICTNSNIKENKLENKLYWKIGDFMWNRCKEIYTDILECFRRHIDYLDKDDFINFYNHKFNNYINLVECINNLSIFLNECVKGKSIRDFGYILWEKGVIQELAESNIDVFLIAFSSNDHNRVVFINNLTYIVPVEEEKLLYYEKKYENIAIANLISKYSQVVFETHLVELGSMIESMVCDVYKSFNNYFLESSIDKVNETLERIIIEGRIYDIVNGYITLLFNEYKCKNNYNISIKAGSLAKYNLKEGLNKFTEEFYKNEIFKEAKTLIEQQINEDLNVTKSDNMSLNFFNQMGVLKNIRSILLKAYCIFIDQILKGSSDKISGSLEQVEKVWDRIRLVDDNIAHFLLKKHLLTIRPCYISRFVDFTNQIARESNNKNNNVYKMKFFRKMFNLVDDKNEFYSVYQRVCMDRILNKISQPKMEINLINSLNLTDDNKLIRMIRDLENSTPNFLMLDGRYWDLEEKCGAVILPSRFFNFIKKEFPQFKLTVKNMTYQNVSKGIVRNVKFVHKLCKMCIRLFKITYMVNIYQYIVLELINKNYTKKEEIMLQSGIEDSILELILNSLITNDVIRLKEDKYSFKENNKKVGVVYDLRIEWEDEFNKEVDIPSYHQALAVNQLKTHKKINQLDLFKKIKKLTKYKCTSECFNNLIKCLEDKGLCEINTDSITYIE</sequence>
<organism evidence="1 2">
    <name type="scientific">Hepatospora eriocheir</name>
    <dbReference type="NCBI Taxonomy" id="1081669"/>
    <lineage>
        <taxon>Eukaryota</taxon>
        <taxon>Fungi</taxon>
        <taxon>Fungi incertae sedis</taxon>
        <taxon>Microsporidia</taxon>
        <taxon>Hepatosporidae</taxon>
        <taxon>Hepatospora</taxon>
    </lineage>
</organism>
<name>A0A1X0QCD8_9MICR</name>
<evidence type="ECO:0000313" key="2">
    <source>
        <dbReference type="Proteomes" id="UP000192356"/>
    </source>
</evidence>
<dbReference type="Proteomes" id="UP000192356">
    <property type="component" value="Unassembled WGS sequence"/>
</dbReference>
<dbReference type="Gene3D" id="3.30.230.130">
    <property type="entry name" value="Cullin, Chain C, Domain 2"/>
    <property type="match status" value="1"/>
</dbReference>
<dbReference type="Gene3D" id="1.20.1310.10">
    <property type="entry name" value="Cullin Repeats"/>
    <property type="match status" value="1"/>
</dbReference>
<gene>
    <name evidence="1" type="ORF">HERIO_776</name>
</gene>
<dbReference type="VEuPathDB" id="MicrosporidiaDB:HERIO_776"/>
<comment type="caution">
    <text evidence="1">The sequence shown here is derived from an EMBL/GenBank/DDBJ whole genome shotgun (WGS) entry which is preliminary data.</text>
</comment>
<dbReference type="VEuPathDB" id="MicrosporidiaDB:A0H76_1624"/>
<dbReference type="InterPro" id="IPR036317">
    <property type="entry name" value="Cullin_homology_sf"/>
</dbReference>
<keyword evidence="2" id="KW-1185">Reference proteome</keyword>
<dbReference type="SUPFAM" id="SSF75632">
    <property type="entry name" value="Cullin homology domain"/>
    <property type="match status" value="1"/>
</dbReference>
<accession>A0A1X0QCD8</accession>
<evidence type="ECO:0000313" key="1">
    <source>
        <dbReference type="EMBL" id="ORD97355.1"/>
    </source>
</evidence>
<reference evidence="1 2" key="1">
    <citation type="journal article" date="2017" name="Environ. Microbiol.">
        <title>Decay of the glycolytic pathway and adaptation to intranuclear parasitism within Enterocytozoonidae microsporidia.</title>
        <authorList>
            <person name="Wiredu Boakye D."/>
            <person name="Jaroenlak P."/>
            <person name="Prachumwat A."/>
            <person name="Williams T.A."/>
            <person name="Bateman K.S."/>
            <person name="Itsathitphaisarn O."/>
            <person name="Sritunyalucksana K."/>
            <person name="Paszkiewicz K.H."/>
            <person name="Moore K.A."/>
            <person name="Stentiford G.D."/>
            <person name="Williams B.A."/>
        </authorList>
    </citation>
    <scope>NUCLEOTIDE SEQUENCE [LARGE SCALE GENOMIC DNA]</scope>
    <source>
        <strain evidence="1 2">GB1</strain>
    </source>
</reference>
<evidence type="ECO:0008006" key="3">
    <source>
        <dbReference type="Google" id="ProtNLM"/>
    </source>
</evidence>
<protein>
    <recommendedName>
        <fullName evidence="3">Cullin family profile domain-containing protein</fullName>
    </recommendedName>
</protein>
<dbReference type="AlphaFoldDB" id="A0A1X0QCD8"/>
<dbReference type="SUPFAM" id="SSF74788">
    <property type="entry name" value="Cullin repeat-like"/>
    <property type="match status" value="1"/>
</dbReference>